<sequence length="1415" mass="153542">MPSTMSFWGKKRKIPLCLLLLAQLSHAQYISCRETLTSANGDGDATLQAAEIPGFVFQLSSGIVDAASVDSLPVPLQTVFISRANSINLLGILDPTNAAAVVELDTFCDDVYNALGEHLGITITQNACIGALQTADTSPGNGRVSFEPEFLAFTASLAGTDFGVTTAAELPAGLIRVFDDFSGGTDVKSSAGLEYLVQFCQRTALQAKIELDKPDVPATTAPAPVASTSLPVPPMVAPTLSPVAASPIPQPTTPAPVAVDSESPVAVPTSTEFVLTDDFYASCLTSMQASDQNGNNLMESSEYPVFIDGILEGAYAETPFDELDPLFQTAFNENAVVRESINIFGAKPGESPDADQTSYLRQVCSAAGQADLDLAGGETTPVPAPAGSETTSPAPMAPGLVSPECQAAIEVGGSWSQDSYALFVQKLAPSLDGDYETLPYLLQDNYKWIMNGEESIMIPDTPYGEAYTRFICDRTQRLIDQPEKGQTMEEQCAIALKVASSDGSTLSQDEYVVFLNQLSGFAWEGIQFDALDLLLRDVFEENETEGKAVASSNEFCVAVSQALEATRSDNAFYQQCTISLIGANTDLDSSVSTAEYAELFSALDGGTDDAAFDDLSDNARVNYELLAEDNGIQVPGLLAPNRTQEESESLRGLCDSIEAIINVPDDSGNATRVTVFNAFVLQNDLGFTQRDMEIGVLRNTLESAYRNFVTAQVAKLVKPTGDRRKLSGSVLLDDTIRLYRFEDIQCPSGASGSCQRAYGSFDVEANQDNSILSSEYSLATQAAIDDGALQDEVTKLDPDFELVVHSSSEVLRPDEGVYPSASTGEKDNTVLVSVLTILFGALFGMLGAAAVAYYIVRNNLPPLGTETNARKTDPELALFDHFDTNDNEQPEAPTDDPYGNLAVFSKTTRSASNRDASERSQSEQSEETGFDRYALSGKENNNFNFPASQATADEQSDDEESINSDAMFQKEEITWSNNSPIRSPVDQRGREGEADPRITSPNQNQFENGIDDHSDNGGDDLEPMQYGALKQPTSPLRQQAGLQQEESDQAGSSALNASHSNSEYELQDLEDEIHDVDTMQMTSRPDNDEEYSVEVQEEEFSEEIQEEELSEEVQEEEFSEEVVEEVVSESEVDEEETDDEGATEDERGTAADDVQSGGSSQDQADMEDESEEGEDNEEEKSEPEESEEPEDDDESDGDTENDNAEAKPPYRDEIAALMQQVMPDEMENLDAMLEQFSGREDELLETLENMVNAGSDDEDDEDYSEEGEDAEQSEDDEEEDDDEDQERELGSEEEEEREDEEEEEEEEENSKAAASESEEEESDAAESEGEETASGASEEEDESESEAAASEEEESESEGAESEEEEQSEAASEEESEAEESEEEESEEASESESEEETEAPEASDSDDSDDSDSS</sequence>
<comment type="caution">
    <text evidence="3">The sequence shown here is derived from an EMBL/GenBank/DDBJ whole genome shotgun (WGS) entry which is preliminary data.</text>
</comment>
<reference evidence="3 4" key="1">
    <citation type="journal article" date="2015" name="Plant Cell">
        <title>Oil accumulation by the oleaginous diatom Fistulifera solaris as revealed by the genome and transcriptome.</title>
        <authorList>
            <person name="Tanaka T."/>
            <person name="Maeda Y."/>
            <person name="Veluchamy A."/>
            <person name="Tanaka M."/>
            <person name="Abida H."/>
            <person name="Marechal E."/>
            <person name="Bowler C."/>
            <person name="Muto M."/>
            <person name="Sunaga Y."/>
            <person name="Tanaka M."/>
            <person name="Yoshino T."/>
            <person name="Taniguchi T."/>
            <person name="Fukuda Y."/>
            <person name="Nemoto M."/>
            <person name="Matsumoto M."/>
            <person name="Wong P.S."/>
            <person name="Aburatani S."/>
            <person name="Fujibuchi W."/>
        </authorList>
    </citation>
    <scope>NUCLEOTIDE SEQUENCE [LARGE SCALE GENOMIC DNA]</scope>
    <source>
        <strain evidence="3 4">JPCC DA0580</strain>
    </source>
</reference>
<feature type="region of interest" description="Disordered" evidence="1">
    <location>
        <begin position="374"/>
        <end position="393"/>
    </location>
</feature>
<feature type="compositionally biased region" description="Basic and acidic residues" evidence="1">
    <location>
        <begin position="1204"/>
        <end position="1214"/>
    </location>
</feature>
<dbReference type="Proteomes" id="UP000198406">
    <property type="component" value="Unassembled WGS sequence"/>
</dbReference>
<feature type="compositionally biased region" description="Acidic residues" evidence="1">
    <location>
        <begin position="1255"/>
        <end position="1308"/>
    </location>
</feature>
<name>A0A1Z5KQX8_FISSO</name>
<dbReference type="EMBL" id="BDSP01000274">
    <property type="protein sequence ID" value="GAX28502.1"/>
    <property type="molecule type" value="Genomic_DNA"/>
</dbReference>
<feature type="compositionally biased region" description="Acidic residues" evidence="1">
    <location>
        <begin position="1087"/>
        <end position="1143"/>
    </location>
</feature>
<feature type="compositionally biased region" description="Acidic residues" evidence="1">
    <location>
        <begin position="1316"/>
        <end position="1415"/>
    </location>
</feature>
<keyword evidence="2" id="KW-0732">Signal</keyword>
<organism evidence="3 4">
    <name type="scientific">Fistulifera solaris</name>
    <name type="common">Oleaginous diatom</name>
    <dbReference type="NCBI Taxonomy" id="1519565"/>
    <lineage>
        <taxon>Eukaryota</taxon>
        <taxon>Sar</taxon>
        <taxon>Stramenopiles</taxon>
        <taxon>Ochrophyta</taxon>
        <taxon>Bacillariophyta</taxon>
        <taxon>Bacillariophyceae</taxon>
        <taxon>Bacillariophycidae</taxon>
        <taxon>Naviculales</taxon>
        <taxon>Naviculaceae</taxon>
        <taxon>Fistulifera</taxon>
    </lineage>
</organism>
<feature type="compositionally biased region" description="Polar residues" evidence="1">
    <location>
        <begin position="938"/>
        <end position="953"/>
    </location>
</feature>
<evidence type="ECO:0000313" key="4">
    <source>
        <dbReference type="Proteomes" id="UP000198406"/>
    </source>
</evidence>
<evidence type="ECO:0000256" key="2">
    <source>
        <dbReference type="SAM" id="SignalP"/>
    </source>
</evidence>
<proteinExistence type="predicted"/>
<dbReference type="OrthoDB" id="57502at2759"/>
<feature type="compositionally biased region" description="Polar residues" evidence="1">
    <location>
        <begin position="1031"/>
        <end position="1064"/>
    </location>
</feature>
<accession>A0A1Z5KQX8</accession>
<feature type="compositionally biased region" description="Acidic residues" evidence="1">
    <location>
        <begin position="1164"/>
        <end position="1203"/>
    </location>
</feature>
<evidence type="ECO:0000256" key="1">
    <source>
        <dbReference type="SAM" id="MobiDB-lite"/>
    </source>
</evidence>
<protein>
    <recommendedName>
        <fullName evidence="5">EF-hand domain-containing protein</fullName>
    </recommendedName>
</protein>
<dbReference type="InParanoid" id="A0A1Z5KQX8"/>
<feature type="signal peptide" evidence="2">
    <location>
        <begin position="1"/>
        <end position="27"/>
    </location>
</feature>
<feature type="region of interest" description="Disordered" evidence="1">
    <location>
        <begin position="908"/>
        <end position="1415"/>
    </location>
</feature>
<evidence type="ECO:0000313" key="3">
    <source>
        <dbReference type="EMBL" id="GAX28502.1"/>
    </source>
</evidence>
<gene>
    <name evidence="3" type="ORF">FisN_38Hh004</name>
</gene>
<keyword evidence="4" id="KW-1185">Reference proteome</keyword>
<evidence type="ECO:0008006" key="5">
    <source>
        <dbReference type="Google" id="ProtNLM"/>
    </source>
</evidence>
<feature type="compositionally biased region" description="Basic and acidic residues" evidence="1">
    <location>
        <begin position="985"/>
        <end position="996"/>
    </location>
</feature>
<feature type="chain" id="PRO_5012938825" description="EF-hand domain-containing protein" evidence="2">
    <location>
        <begin position="28"/>
        <end position="1415"/>
    </location>
</feature>
<feature type="compositionally biased region" description="Acidic residues" evidence="1">
    <location>
        <begin position="1065"/>
        <end position="1074"/>
    </location>
</feature>